<name>A0AAV4UUV4_CAEEX</name>
<accession>A0AAV4UUV4</accession>
<dbReference type="AlphaFoldDB" id="A0AAV4UUV4"/>
<gene>
    <name evidence="1" type="ORF">CEXT_133241</name>
</gene>
<organism evidence="1 2">
    <name type="scientific">Caerostris extrusa</name>
    <name type="common">Bark spider</name>
    <name type="synonym">Caerostris bankana</name>
    <dbReference type="NCBI Taxonomy" id="172846"/>
    <lineage>
        <taxon>Eukaryota</taxon>
        <taxon>Metazoa</taxon>
        <taxon>Ecdysozoa</taxon>
        <taxon>Arthropoda</taxon>
        <taxon>Chelicerata</taxon>
        <taxon>Arachnida</taxon>
        <taxon>Araneae</taxon>
        <taxon>Araneomorphae</taxon>
        <taxon>Entelegynae</taxon>
        <taxon>Araneoidea</taxon>
        <taxon>Araneidae</taxon>
        <taxon>Caerostris</taxon>
    </lineage>
</organism>
<keyword evidence="2" id="KW-1185">Reference proteome</keyword>
<dbReference type="EMBL" id="BPLR01013437">
    <property type="protein sequence ID" value="GIY61189.1"/>
    <property type="molecule type" value="Genomic_DNA"/>
</dbReference>
<sequence>MSKYLQFEFRATSKCHDVSKRHSPLLEKFSKSDLHASCCKGRPCRQKDPGNFKVLRCFRENIHPYLKRLSSSDLHASCCKGCPLQAKDPENTKLNTVVATLNIQTTSQTAPPTGGNTPMLQIPNNTYTMKRRISNPWMAFLYYANVTNDTIRYGSWLSQA</sequence>
<evidence type="ECO:0000313" key="2">
    <source>
        <dbReference type="Proteomes" id="UP001054945"/>
    </source>
</evidence>
<dbReference type="Proteomes" id="UP001054945">
    <property type="component" value="Unassembled WGS sequence"/>
</dbReference>
<protein>
    <submittedName>
        <fullName evidence="1">Uncharacterized protein</fullName>
    </submittedName>
</protein>
<evidence type="ECO:0000313" key="1">
    <source>
        <dbReference type="EMBL" id="GIY61189.1"/>
    </source>
</evidence>
<proteinExistence type="predicted"/>
<reference evidence="1 2" key="1">
    <citation type="submission" date="2021-06" db="EMBL/GenBank/DDBJ databases">
        <title>Caerostris extrusa draft genome.</title>
        <authorList>
            <person name="Kono N."/>
            <person name="Arakawa K."/>
        </authorList>
    </citation>
    <scope>NUCLEOTIDE SEQUENCE [LARGE SCALE GENOMIC DNA]</scope>
</reference>
<comment type="caution">
    <text evidence="1">The sequence shown here is derived from an EMBL/GenBank/DDBJ whole genome shotgun (WGS) entry which is preliminary data.</text>
</comment>